<keyword evidence="6" id="KW-1185">Reference proteome</keyword>
<dbReference type="AlphaFoldDB" id="A0A5A7QCQ1"/>
<keyword evidence="1" id="KW-0808">Transferase</keyword>
<dbReference type="PANTHER" id="PTHR46116">
    <property type="entry name" value="(E3-INDEPENDENT) E2 UBIQUITIN-CONJUGATING ENZYME"/>
    <property type="match status" value="1"/>
</dbReference>
<feature type="region of interest" description="Disordered" evidence="3">
    <location>
        <begin position="1"/>
        <end position="25"/>
    </location>
</feature>
<organism evidence="5 6">
    <name type="scientific">Striga asiatica</name>
    <name type="common">Asiatic witchweed</name>
    <name type="synonym">Buchnera asiatica</name>
    <dbReference type="NCBI Taxonomy" id="4170"/>
    <lineage>
        <taxon>Eukaryota</taxon>
        <taxon>Viridiplantae</taxon>
        <taxon>Streptophyta</taxon>
        <taxon>Embryophyta</taxon>
        <taxon>Tracheophyta</taxon>
        <taxon>Spermatophyta</taxon>
        <taxon>Magnoliopsida</taxon>
        <taxon>eudicotyledons</taxon>
        <taxon>Gunneridae</taxon>
        <taxon>Pentapetalae</taxon>
        <taxon>asterids</taxon>
        <taxon>lamiids</taxon>
        <taxon>Lamiales</taxon>
        <taxon>Orobanchaceae</taxon>
        <taxon>Buchnereae</taxon>
        <taxon>Striga</taxon>
    </lineage>
</organism>
<comment type="caution">
    <text evidence="5">The sequence shown here is derived from an EMBL/GenBank/DDBJ whole genome shotgun (WGS) entry which is preliminary data.</text>
</comment>
<dbReference type="InterPro" id="IPR016135">
    <property type="entry name" value="UBQ-conjugating_enzyme/RWD"/>
</dbReference>
<dbReference type="EMBL" id="BKCP01006515">
    <property type="protein sequence ID" value="GER43083.1"/>
    <property type="molecule type" value="Genomic_DNA"/>
</dbReference>
<proteinExistence type="predicted"/>
<dbReference type="PANTHER" id="PTHR46116:SF41">
    <property type="entry name" value="UBIQUITIN-CONJUGATING ENZYME E2 25-RELATED"/>
    <property type="match status" value="1"/>
</dbReference>
<dbReference type="PROSITE" id="PS50127">
    <property type="entry name" value="UBC_2"/>
    <property type="match status" value="1"/>
</dbReference>
<dbReference type="OrthoDB" id="47801at2759"/>
<sequence length="593" mass="65629">MEPPTPGSQFITRNSKKRVFPAGSSSSGLKAAEVLEETASGKRIASSFKCKEASFVPEIIDVDIEEDCTDVMLNDQADIKGKGKDIPFNISADFSNLSSNGSGSDTKNSKEIINLDEPNSNLFSGEEDWINTYYDTMTYEDHSNSILQSKFDHTNLSSGVELEVPFPWLQSSLQNITNNIPNSSTLKVNSNNGPSLAFGPSSFDSNNSQAGKWITGTPFSNPGVDWKAWVNTYKPQNNPFFSFGKNNKMDAFSSNVYPPMANQFSPSMINRGIMGPSGFMHASAYGPGMNYFASDQNVQTPVVVHKDLDEIKRNFEAFKKFDTVEDFSDHHFAKISTAKQVSVELQGNHQRTGPRKYRKSGRFLRKICLKVHYHSGGLRLNPNLYNCGKVCLSLLNTWNGGKEEKWLPNVSTMLQVLVSIQGLILNAKPYYNEPGYARLSGTKAGENGALEYNETTFLYSLRSMVYTMNRPPKHFEAFVSGHFVNRAREILVSCKAYLEGAQVGCLARGGVQDVDEGDKSCSQTFRASLAGFMATLVDGLTRTGAKGCHEFLPQAQKRFGPTWAQGFMPFVKKEDTQAELVAATTYSWLQNKG</sequence>
<evidence type="ECO:0000256" key="2">
    <source>
        <dbReference type="ARBA" id="ARBA00022786"/>
    </source>
</evidence>
<protein>
    <submittedName>
        <fullName evidence="5">Ubiquitin conjugating enzyme</fullName>
    </submittedName>
</protein>
<keyword evidence="2" id="KW-0833">Ubl conjugation pathway</keyword>
<name>A0A5A7QCQ1_STRAF</name>
<evidence type="ECO:0000313" key="6">
    <source>
        <dbReference type="Proteomes" id="UP000325081"/>
    </source>
</evidence>
<evidence type="ECO:0000313" key="5">
    <source>
        <dbReference type="EMBL" id="GER43083.1"/>
    </source>
</evidence>
<feature type="domain" description="UBC core" evidence="4">
    <location>
        <begin position="299"/>
        <end position="465"/>
    </location>
</feature>
<evidence type="ECO:0000256" key="1">
    <source>
        <dbReference type="ARBA" id="ARBA00022679"/>
    </source>
</evidence>
<accession>A0A5A7QCQ1</accession>
<dbReference type="SUPFAM" id="SSF54495">
    <property type="entry name" value="UBC-like"/>
    <property type="match status" value="1"/>
</dbReference>
<evidence type="ECO:0000259" key="4">
    <source>
        <dbReference type="PROSITE" id="PS50127"/>
    </source>
</evidence>
<dbReference type="GO" id="GO:0061631">
    <property type="term" value="F:ubiquitin conjugating enzyme activity"/>
    <property type="evidence" value="ECO:0007669"/>
    <property type="project" value="TreeGrafter"/>
</dbReference>
<dbReference type="Gene3D" id="3.10.110.10">
    <property type="entry name" value="Ubiquitin Conjugating Enzyme"/>
    <property type="match status" value="1"/>
</dbReference>
<evidence type="ECO:0000256" key="3">
    <source>
        <dbReference type="SAM" id="MobiDB-lite"/>
    </source>
</evidence>
<gene>
    <name evidence="5" type="ORF">STAS_19911</name>
</gene>
<dbReference type="Proteomes" id="UP000325081">
    <property type="component" value="Unassembled WGS sequence"/>
</dbReference>
<reference evidence="6" key="1">
    <citation type="journal article" date="2019" name="Curr. Biol.">
        <title>Genome Sequence of Striga asiatica Provides Insight into the Evolution of Plant Parasitism.</title>
        <authorList>
            <person name="Yoshida S."/>
            <person name="Kim S."/>
            <person name="Wafula E.K."/>
            <person name="Tanskanen J."/>
            <person name="Kim Y.M."/>
            <person name="Honaas L."/>
            <person name="Yang Z."/>
            <person name="Spallek T."/>
            <person name="Conn C.E."/>
            <person name="Ichihashi Y."/>
            <person name="Cheong K."/>
            <person name="Cui S."/>
            <person name="Der J.P."/>
            <person name="Gundlach H."/>
            <person name="Jiao Y."/>
            <person name="Hori C."/>
            <person name="Ishida J.K."/>
            <person name="Kasahara H."/>
            <person name="Kiba T."/>
            <person name="Kim M.S."/>
            <person name="Koo N."/>
            <person name="Laohavisit A."/>
            <person name="Lee Y.H."/>
            <person name="Lumba S."/>
            <person name="McCourt P."/>
            <person name="Mortimer J.C."/>
            <person name="Mutuku J.M."/>
            <person name="Nomura T."/>
            <person name="Sasaki-Sekimoto Y."/>
            <person name="Seto Y."/>
            <person name="Wang Y."/>
            <person name="Wakatake T."/>
            <person name="Sakakibara H."/>
            <person name="Demura T."/>
            <person name="Yamaguchi S."/>
            <person name="Yoneyama K."/>
            <person name="Manabe R.I."/>
            <person name="Nelson D.C."/>
            <person name="Schulman A.H."/>
            <person name="Timko M.P."/>
            <person name="dePamphilis C.W."/>
            <person name="Choi D."/>
            <person name="Shirasu K."/>
        </authorList>
    </citation>
    <scope>NUCLEOTIDE SEQUENCE [LARGE SCALE GENOMIC DNA]</scope>
    <source>
        <strain evidence="6">cv. UVA1</strain>
    </source>
</reference>
<dbReference type="InterPro" id="IPR000608">
    <property type="entry name" value="UBC"/>
</dbReference>